<dbReference type="RefSeq" id="WP_071015711.1">
    <property type="nucleotide sequence ID" value="NZ_CP017754.1"/>
</dbReference>
<evidence type="ECO:0000256" key="3">
    <source>
        <dbReference type="ARBA" id="ARBA00047645"/>
    </source>
</evidence>
<evidence type="ECO:0000256" key="1">
    <source>
        <dbReference type="ARBA" id="ARBA00005614"/>
    </source>
</evidence>
<evidence type="ECO:0000256" key="2">
    <source>
        <dbReference type="ARBA" id="ARBA00012150"/>
    </source>
</evidence>
<gene>
    <name evidence="7" type="ORF">BKK80_18845</name>
</gene>
<feature type="active site" evidence="4">
    <location>
        <position position="41"/>
    </location>
</feature>
<dbReference type="NCBIfam" id="NF011004">
    <property type="entry name" value="PRK14430.1"/>
    <property type="match status" value="1"/>
</dbReference>
<keyword evidence="8" id="KW-1185">Reference proteome</keyword>
<feature type="domain" description="Acylphosphatase-like" evidence="6">
    <location>
        <begin position="8"/>
        <end position="93"/>
    </location>
</feature>
<dbReference type="InterPro" id="IPR036046">
    <property type="entry name" value="Acylphosphatase-like_dom_sf"/>
</dbReference>
<name>A0ABN4TK13_9BURK</name>
<dbReference type="EC" id="3.6.1.7" evidence="2 4"/>
<evidence type="ECO:0000313" key="7">
    <source>
        <dbReference type="EMBL" id="AOZ07657.1"/>
    </source>
</evidence>
<dbReference type="Gene3D" id="3.30.70.100">
    <property type="match status" value="1"/>
</dbReference>
<dbReference type="PANTHER" id="PTHR47268:SF4">
    <property type="entry name" value="ACYLPHOSPHATASE"/>
    <property type="match status" value="1"/>
</dbReference>
<reference evidence="7 8" key="1">
    <citation type="submission" date="2016-10" db="EMBL/GenBank/DDBJ databases">
        <title>Complete genome sequences of three Cupriavidus strains isolated from various Malaysian environments.</title>
        <authorList>
            <person name="Abdullah A.A.-A."/>
            <person name="Shafie N.A.H."/>
            <person name="Lau N.S."/>
        </authorList>
    </citation>
    <scope>NUCLEOTIDE SEQUENCE [LARGE SCALE GENOMIC DNA]</scope>
    <source>
        <strain evidence="7 8">USMAA1020</strain>
    </source>
</reference>
<dbReference type="PROSITE" id="PS00151">
    <property type="entry name" value="ACYLPHOSPHATASE_2"/>
    <property type="match status" value="1"/>
</dbReference>
<dbReference type="Proteomes" id="UP000177515">
    <property type="component" value="Chromosome 1"/>
</dbReference>
<organism evidence="7 8">
    <name type="scientific">Cupriavidus malaysiensis</name>
    <dbReference type="NCBI Taxonomy" id="367825"/>
    <lineage>
        <taxon>Bacteria</taxon>
        <taxon>Pseudomonadati</taxon>
        <taxon>Pseudomonadota</taxon>
        <taxon>Betaproteobacteria</taxon>
        <taxon>Burkholderiales</taxon>
        <taxon>Burkholderiaceae</taxon>
        <taxon>Cupriavidus</taxon>
    </lineage>
</organism>
<accession>A0ABN4TK13</accession>
<dbReference type="InterPro" id="IPR017968">
    <property type="entry name" value="Acylphosphatase_CS"/>
</dbReference>
<evidence type="ECO:0000259" key="6">
    <source>
        <dbReference type="PROSITE" id="PS51160"/>
    </source>
</evidence>
<evidence type="ECO:0000256" key="4">
    <source>
        <dbReference type="PROSITE-ProRule" id="PRU00520"/>
    </source>
</evidence>
<dbReference type="PROSITE" id="PS51160">
    <property type="entry name" value="ACYLPHOSPHATASE_3"/>
    <property type="match status" value="1"/>
</dbReference>
<feature type="active site" evidence="4">
    <location>
        <position position="23"/>
    </location>
</feature>
<comment type="catalytic activity">
    <reaction evidence="3 4">
        <text>an acyl phosphate + H2O = a carboxylate + phosphate + H(+)</text>
        <dbReference type="Rhea" id="RHEA:14965"/>
        <dbReference type="ChEBI" id="CHEBI:15377"/>
        <dbReference type="ChEBI" id="CHEBI:15378"/>
        <dbReference type="ChEBI" id="CHEBI:29067"/>
        <dbReference type="ChEBI" id="CHEBI:43474"/>
        <dbReference type="ChEBI" id="CHEBI:59918"/>
        <dbReference type="EC" id="3.6.1.7"/>
    </reaction>
</comment>
<dbReference type="InterPro" id="IPR020456">
    <property type="entry name" value="Acylphosphatase"/>
</dbReference>
<evidence type="ECO:0000313" key="8">
    <source>
        <dbReference type="Proteomes" id="UP000177515"/>
    </source>
</evidence>
<sequence length="95" mass="10410">METRQLETWHIVASGRVQGVGYRAACAARASELALRGWVRNRSDGTVEVMARGSPGQLRALCDWMRIGPPAAQVLDLAVALSEGEFQGFIWRPTV</sequence>
<dbReference type="InterPro" id="IPR001792">
    <property type="entry name" value="Acylphosphatase-like_dom"/>
</dbReference>
<dbReference type="Pfam" id="PF00708">
    <property type="entry name" value="Acylphosphatase"/>
    <property type="match status" value="1"/>
</dbReference>
<comment type="similarity">
    <text evidence="1 5">Belongs to the acylphosphatase family.</text>
</comment>
<evidence type="ECO:0000256" key="5">
    <source>
        <dbReference type="RuleBase" id="RU004168"/>
    </source>
</evidence>
<dbReference type="PANTHER" id="PTHR47268">
    <property type="entry name" value="ACYLPHOSPHATASE"/>
    <property type="match status" value="1"/>
</dbReference>
<keyword evidence="4" id="KW-0378">Hydrolase</keyword>
<dbReference type="EMBL" id="CP017754">
    <property type="protein sequence ID" value="AOZ07657.1"/>
    <property type="molecule type" value="Genomic_DNA"/>
</dbReference>
<protein>
    <recommendedName>
        <fullName evidence="2 4">acylphosphatase</fullName>
        <ecNumber evidence="2 4">3.6.1.7</ecNumber>
    </recommendedName>
</protein>
<proteinExistence type="inferred from homology"/>
<dbReference type="SUPFAM" id="SSF54975">
    <property type="entry name" value="Acylphosphatase/BLUF domain-like"/>
    <property type="match status" value="1"/>
</dbReference>